<sequence>ITSRFHYCTSLLRGSVVNTRVGSKSNCFISLIHSKYYCGTKMKSALVLIVDGSEEMEFTISADVLRRAGVAVTVAGVEGSNPVKCSRDVVIVPDTSLAEAVKKGPYDALVLPGGAGYVKFSASAEVGNALKEQEKAGRIVAAICAAPAVLKAHGIAKGKSLTSYPSVKEELVSDYKYSEDKVVIDGNLVTSRGPGTAFDFALALAEKLTDKENAEKVKKAMLL</sequence>
<evidence type="ECO:0000256" key="2">
    <source>
        <dbReference type="ARBA" id="ARBA00022490"/>
    </source>
</evidence>
<dbReference type="GO" id="GO:1903189">
    <property type="term" value="P:glyoxal metabolic process"/>
    <property type="evidence" value="ECO:0007669"/>
    <property type="project" value="TreeGrafter"/>
</dbReference>
<accession>A0A1B6F9S9</accession>
<dbReference type="EMBL" id="GECZ01022822">
    <property type="protein sequence ID" value="JAS46947.1"/>
    <property type="molecule type" value="Transcribed_RNA"/>
</dbReference>
<dbReference type="FunFam" id="3.40.50.880:FF:000022">
    <property type="entry name" value="protein deglycase DJ-1"/>
    <property type="match status" value="1"/>
</dbReference>
<dbReference type="PANTHER" id="PTHR48094:SF12">
    <property type="entry name" value="PARKINSON DISEASE PROTEIN 7 HOMOLOG"/>
    <property type="match status" value="1"/>
</dbReference>
<dbReference type="NCBIfam" id="TIGR01383">
    <property type="entry name" value="not_thiJ"/>
    <property type="match status" value="1"/>
</dbReference>
<dbReference type="SUPFAM" id="SSF52317">
    <property type="entry name" value="Class I glutamine amidotransferase-like"/>
    <property type="match status" value="1"/>
</dbReference>
<dbReference type="Pfam" id="PF01965">
    <property type="entry name" value="DJ-1_PfpI"/>
    <property type="match status" value="1"/>
</dbReference>
<dbReference type="CDD" id="cd03135">
    <property type="entry name" value="GATase1_DJ-1"/>
    <property type="match status" value="1"/>
</dbReference>
<name>A0A1B6F9S9_9HEMI</name>
<evidence type="ECO:0000259" key="4">
    <source>
        <dbReference type="Pfam" id="PF01965"/>
    </source>
</evidence>
<dbReference type="Gene3D" id="3.40.50.880">
    <property type="match status" value="1"/>
</dbReference>
<dbReference type="InterPro" id="IPR029062">
    <property type="entry name" value="Class_I_gatase-like"/>
</dbReference>
<dbReference type="GO" id="GO:0006979">
    <property type="term" value="P:response to oxidative stress"/>
    <property type="evidence" value="ECO:0007669"/>
    <property type="project" value="UniProtKB-ARBA"/>
</dbReference>
<dbReference type="GO" id="GO:0005634">
    <property type="term" value="C:nucleus"/>
    <property type="evidence" value="ECO:0007669"/>
    <property type="project" value="TreeGrafter"/>
</dbReference>
<dbReference type="GO" id="GO:0051896">
    <property type="term" value="P:regulation of phosphatidylinositol 3-kinase/protein kinase B signal transduction"/>
    <property type="evidence" value="ECO:0007669"/>
    <property type="project" value="UniProtKB-ARBA"/>
</dbReference>
<reference evidence="5" key="1">
    <citation type="submission" date="2015-11" db="EMBL/GenBank/DDBJ databases">
        <title>De novo transcriptome assembly of four potential Pierce s Disease insect vectors from Arizona vineyards.</title>
        <authorList>
            <person name="Tassone E.E."/>
        </authorList>
    </citation>
    <scope>NUCLEOTIDE SEQUENCE</scope>
</reference>
<dbReference type="InterPro" id="IPR002818">
    <property type="entry name" value="DJ-1/PfpI"/>
</dbReference>
<dbReference type="InterPro" id="IPR006287">
    <property type="entry name" value="DJ-1"/>
</dbReference>
<keyword evidence="2" id="KW-0963">Cytoplasm</keyword>
<gene>
    <name evidence="5" type="ORF">g.17238</name>
</gene>
<comment type="subcellular location">
    <subcellularLocation>
        <location evidence="1">Cytoplasm</location>
    </subcellularLocation>
</comment>
<dbReference type="InterPro" id="IPR050325">
    <property type="entry name" value="Prot/Nucl_acid_deglycase"/>
</dbReference>
<feature type="non-terminal residue" evidence="5">
    <location>
        <position position="1"/>
    </location>
</feature>
<dbReference type="AlphaFoldDB" id="A0A1B6F9S9"/>
<dbReference type="PANTHER" id="PTHR48094">
    <property type="entry name" value="PROTEIN/NUCLEIC ACID DEGLYCASE DJ-1-RELATED"/>
    <property type="match status" value="1"/>
</dbReference>
<dbReference type="GO" id="GO:0005739">
    <property type="term" value="C:mitochondrion"/>
    <property type="evidence" value="ECO:0007669"/>
    <property type="project" value="TreeGrafter"/>
</dbReference>
<proteinExistence type="predicted"/>
<protein>
    <recommendedName>
        <fullName evidence="4">DJ-1/PfpI domain-containing protein</fullName>
    </recommendedName>
</protein>
<evidence type="ECO:0000256" key="1">
    <source>
        <dbReference type="ARBA" id="ARBA00004496"/>
    </source>
</evidence>
<feature type="domain" description="DJ-1/PfpI" evidence="4">
    <location>
        <begin position="43"/>
        <end position="206"/>
    </location>
</feature>
<evidence type="ECO:0000313" key="5">
    <source>
        <dbReference type="EMBL" id="JAS46947.1"/>
    </source>
</evidence>
<evidence type="ECO:0000256" key="3">
    <source>
        <dbReference type="ARBA" id="ARBA00023097"/>
    </source>
</evidence>
<organism evidence="5">
    <name type="scientific">Cuerna arida</name>
    <dbReference type="NCBI Taxonomy" id="1464854"/>
    <lineage>
        <taxon>Eukaryota</taxon>
        <taxon>Metazoa</taxon>
        <taxon>Ecdysozoa</taxon>
        <taxon>Arthropoda</taxon>
        <taxon>Hexapoda</taxon>
        <taxon>Insecta</taxon>
        <taxon>Pterygota</taxon>
        <taxon>Neoptera</taxon>
        <taxon>Paraneoptera</taxon>
        <taxon>Hemiptera</taxon>
        <taxon>Auchenorrhyncha</taxon>
        <taxon>Membracoidea</taxon>
        <taxon>Cicadellidae</taxon>
        <taxon>Cicadellinae</taxon>
        <taxon>Proconiini</taxon>
        <taxon>Cuerna</taxon>
    </lineage>
</organism>
<keyword evidence="3" id="KW-0558">Oxidation</keyword>